<comment type="caution">
    <text evidence="1">The sequence shown here is derived from an EMBL/GenBank/DDBJ whole genome shotgun (WGS) entry which is preliminary data.</text>
</comment>
<keyword evidence="2" id="KW-1185">Reference proteome</keyword>
<sequence length="102" mass="11529">MTPQQKRQYWQAQLQAQADSGLSKAAFCQRQGIRPSTFYYWATKLKAPETFRYHTIHPVVVSEPGPHNQAHHLTLTLPNGCQLAFSAALEPDTLQRLVAALR</sequence>
<accession>A0A2P5TMW3</accession>
<dbReference type="AlphaFoldDB" id="A0A2P5TMW3"/>
<dbReference type="EMBL" id="MPZM01000011">
    <property type="protein sequence ID" value="PPL16860.1"/>
    <property type="molecule type" value="Genomic_DNA"/>
</dbReference>
<reference evidence="2" key="1">
    <citation type="submission" date="2016-11" db="EMBL/GenBank/DDBJ databases">
        <authorList>
            <person name="Sisinthy S."/>
            <person name="Ara S."/>
            <person name="Gundlapally S.R."/>
        </authorList>
    </citation>
    <scope>NUCLEOTIDE SEQUENCE [LARGE SCALE GENOMIC DNA]</scope>
    <source>
        <strain evidence="2">V1-41</strain>
    </source>
</reference>
<gene>
    <name evidence="1" type="ORF">UN63_06965</name>
</gene>
<dbReference type="Proteomes" id="UP000242231">
    <property type="component" value="Unassembled WGS sequence"/>
</dbReference>
<evidence type="ECO:0000313" key="2">
    <source>
        <dbReference type="Proteomes" id="UP000242231"/>
    </source>
</evidence>
<name>A0A2P5TMW3_9GAMM</name>
<protein>
    <recommendedName>
        <fullName evidence="3">Transposase</fullName>
    </recommendedName>
</protein>
<evidence type="ECO:0000313" key="1">
    <source>
        <dbReference type="EMBL" id="PPL16860.1"/>
    </source>
</evidence>
<dbReference type="RefSeq" id="WP_104486055.1">
    <property type="nucleotide sequence ID" value="NZ_BMYB01000012.1"/>
</dbReference>
<dbReference type="NCBIfam" id="NF047593">
    <property type="entry name" value="IS66_ISAeme5_TnpA"/>
    <property type="match status" value="1"/>
</dbReference>
<evidence type="ECO:0008006" key="3">
    <source>
        <dbReference type="Google" id="ProtNLM"/>
    </source>
</evidence>
<proteinExistence type="predicted"/>
<dbReference type="OrthoDB" id="5878741at2"/>
<organism evidence="1 2">
    <name type="scientific">Oceanisphaera arctica</name>
    <dbReference type="NCBI Taxonomy" id="641510"/>
    <lineage>
        <taxon>Bacteria</taxon>
        <taxon>Pseudomonadati</taxon>
        <taxon>Pseudomonadota</taxon>
        <taxon>Gammaproteobacteria</taxon>
        <taxon>Aeromonadales</taxon>
        <taxon>Aeromonadaceae</taxon>
        <taxon>Oceanisphaera</taxon>
    </lineage>
</organism>